<accession>A0A0A9X9A0</accession>
<evidence type="ECO:0000313" key="3">
    <source>
        <dbReference type="EMBL" id="JAG16556.1"/>
    </source>
</evidence>
<proteinExistence type="predicted"/>
<organism evidence="1">
    <name type="scientific">Lygus hesperus</name>
    <name type="common">Western plant bug</name>
    <dbReference type="NCBI Taxonomy" id="30085"/>
    <lineage>
        <taxon>Eukaryota</taxon>
        <taxon>Metazoa</taxon>
        <taxon>Ecdysozoa</taxon>
        <taxon>Arthropoda</taxon>
        <taxon>Hexapoda</taxon>
        <taxon>Insecta</taxon>
        <taxon>Pterygota</taxon>
        <taxon>Neoptera</taxon>
        <taxon>Paraneoptera</taxon>
        <taxon>Hemiptera</taxon>
        <taxon>Heteroptera</taxon>
        <taxon>Panheteroptera</taxon>
        <taxon>Cimicomorpha</taxon>
        <taxon>Miridae</taxon>
        <taxon>Mirini</taxon>
        <taxon>Lygus</taxon>
    </lineage>
</organism>
<reference evidence="1" key="2">
    <citation type="submission" date="2014-07" db="EMBL/GenBank/DDBJ databases">
        <authorList>
            <person name="Hull J."/>
        </authorList>
    </citation>
    <scope>NUCLEOTIDE SEQUENCE</scope>
</reference>
<evidence type="ECO:0000313" key="1">
    <source>
        <dbReference type="EMBL" id="JAG16554.1"/>
    </source>
</evidence>
<reference evidence="4" key="3">
    <citation type="journal article" date="2016" name="Gigascience">
        <title>De novo construction of an expanded transcriptome assembly for the western tarnished plant bug, Lygus hesperus.</title>
        <authorList>
            <person name="Tassone E.E."/>
            <person name="Geib S.M."/>
            <person name="Hall B."/>
            <person name="Fabrick J.A."/>
            <person name="Brent C.S."/>
            <person name="Hull J.J."/>
        </authorList>
    </citation>
    <scope>NUCLEOTIDE SEQUENCE</scope>
</reference>
<dbReference type="EMBL" id="GBHO01027050">
    <property type="protein sequence ID" value="JAG16554.1"/>
    <property type="molecule type" value="Transcribed_RNA"/>
</dbReference>
<evidence type="ECO:0000313" key="2">
    <source>
        <dbReference type="EMBL" id="JAG16555.1"/>
    </source>
</evidence>
<evidence type="ECO:0000313" key="4">
    <source>
        <dbReference type="EMBL" id="JAQ17283.1"/>
    </source>
</evidence>
<reference evidence="1" key="1">
    <citation type="journal article" date="2014" name="PLoS ONE">
        <title>Transcriptome-Based Identification of ABC Transporters in the Western Tarnished Plant Bug Lygus hesperus.</title>
        <authorList>
            <person name="Hull J.J."/>
            <person name="Chaney K."/>
            <person name="Geib S.M."/>
            <person name="Fabrick J.A."/>
            <person name="Brent C.S."/>
            <person name="Walsh D."/>
            <person name="Lavine L.C."/>
        </authorList>
    </citation>
    <scope>NUCLEOTIDE SEQUENCE</scope>
</reference>
<dbReference type="EMBL" id="GDHC01001346">
    <property type="protein sequence ID" value="JAQ17283.1"/>
    <property type="molecule type" value="Transcribed_RNA"/>
</dbReference>
<protein>
    <submittedName>
        <fullName evidence="1">Nucleobindin-1</fullName>
    </submittedName>
</protein>
<sequence>MEQRRQVLSKKPFIVSPILEHIHSVLQEPDRAGPPLQPSLLFLSLPGGLLDAANSVDIVLRLFQHAIENCDREQDYVLQTSMSQRTFVEVPHKPLYGSISDGWDFLTVHPYTLTYVPREPLAEQDLLHFQQLCCFLLLHYPVLSIRYLEYILTDLHIQPDTSYIVRHSTSDMFRNTSTGSYVGISSV</sequence>
<gene>
    <name evidence="1" type="primary">NUCB1_13</name>
    <name evidence="2" type="synonym">NUCB1_14</name>
    <name evidence="3" type="synonym">NUCB1_9</name>
    <name evidence="3" type="ORF">CM83_10275</name>
    <name evidence="2" type="ORF">CM83_10281</name>
    <name evidence="1" type="ORF">CM83_10287</name>
    <name evidence="4" type="ORF">g.14194</name>
</gene>
<dbReference type="EMBL" id="GBHO01027049">
    <property type="protein sequence ID" value="JAG16555.1"/>
    <property type="molecule type" value="Transcribed_RNA"/>
</dbReference>
<name>A0A0A9X9A0_LYGHE</name>
<dbReference type="EMBL" id="GBHO01027048">
    <property type="protein sequence ID" value="JAG16556.1"/>
    <property type="molecule type" value="Transcribed_RNA"/>
</dbReference>
<dbReference type="AlphaFoldDB" id="A0A0A9X9A0"/>